<comment type="caution">
    <text evidence="1">The sequence shown here is derived from an EMBL/GenBank/DDBJ whole genome shotgun (WGS) entry which is preliminary data.</text>
</comment>
<evidence type="ECO:0008006" key="3">
    <source>
        <dbReference type="Google" id="ProtNLM"/>
    </source>
</evidence>
<dbReference type="Proteomes" id="UP000571554">
    <property type="component" value="Unassembled WGS sequence"/>
</dbReference>
<protein>
    <recommendedName>
        <fullName evidence="3">LysR substrate-binding domain-containing protein</fullName>
    </recommendedName>
</protein>
<gene>
    <name evidence="1" type="ORF">F4827_004168</name>
</gene>
<dbReference type="SUPFAM" id="SSF53850">
    <property type="entry name" value="Periplasmic binding protein-like II"/>
    <property type="match status" value="1"/>
</dbReference>
<name>A0A7W9WU62_9BURK</name>
<dbReference type="Gene3D" id="3.40.190.10">
    <property type="entry name" value="Periplasmic binding protein-like II"/>
    <property type="match status" value="2"/>
</dbReference>
<evidence type="ECO:0000313" key="1">
    <source>
        <dbReference type="EMBL" id="MBB6104309.1"/>
    </source>
</evidence>
<organism evidence="1 2">
    <name type="scientific">Paraburkholderia bannensis</name>
    <dbReference type="NCBI Taxonomy" id="765414"/>
    <lineage>
        <taxon>Bacteria</taxon>
        <taxon>Pseudomonadati</taxon>
        <taxon>Pseudomonadota</taxon>
        <taxon>Betaproteobacteria</taxon>
        <taxon>Burkholderiales</taxon>
        <taxon>Burkholderiaceae</taxon>
        <taxon>Paraburkholderia</taxon>
    </lineage>
</organism>
<reference evidence="1 2" key="1">
    <citation type="submission" date="2020-08" db="EMBL/GenBank/DDBJ databases">
        <title>Above-ground endophytic microbial communities from plants in different locations in the United States.</title>
        <authorList>
            <person name="Frank C."/>
        </authorList>
    </citation>
    <scope>NUCLEOTIDE SEQUENCE [LARGE SCALE GENOMIC DNA]</scope>
    <source>
        <strain evidence="1 2">WP4_2_2</strain>
    </source>
</reference>
<accession>A0A7W9WU62</accession>
<proteinExistence type="predicted"/>
<dbReference type="AlphaFoldDB" id="A0A7W9WU62"/>
<sequence>MRRSRRIPAQIEAEQMEISQASAAPRRRLRAVLTDDVERPGVVHVLWPASRHLSPKIRALVDFLSECVLPTRIEWRGFTQYFYFLSRELQKENSSKHW</sequence>
<dbReference type="RefSeq" id="WP_311673969.1">
    <property type="nucleotide sequence ID" value="NZ_JACHBW010000012.1"/>
</dbReference>
<keyword evidence="2" id="KW-1185">Reference proteome</keyword>
<evidence type="ECO:0000313" key="2">
    <source>
        <dbReference type="Proteomes" id="UP000571554"/>
    </source>
</evidence>
<dbReference type="EMBL" id="JACHBW010000012">
    <property type="protein sequence ID" value="MBB6104309.1"/>
    <property type="molecule type" value="Genomic_DNA"/>
</dbReference>